<dbReference type="PRINTS" id="PR00111">
    <property type="entry name" value="ABHYDROLASE"/>
</dbReference>
<feature type="domain" description="AB hydrolase-1" evidence="2">
    <location>
        <begin position="73"/>
        <end position="170"/>
    </location>
</feature>
<evidence type="ECO:0000259" key="2">
    <source>
        <dbReference type="Pfam" id="PF00561"/>
    </source>
</evidence>
<keyword evidence="4" id="KW-1185">Reference proteome</keyword>
<name>A0A8J3IWI8_9CHLR</name>
<reference evidence="3" key="1">
    <citation type="submission" date="2020-10" db="EMBL/GenBank/DDBJ databases">
        <title>Taxonomic study of unclassified bacteria belonging to the class Ktedonobacteria.</title>
        <authorList>
            <person name="Yabe S."/>
            <person name="Wang C.M."/>
            <person name="Zheng Y."/>
            <person name="Sakai Y."/>
            <person name="Cavaletti L."/>
            <person name="Monciardini P."/>
            <person name="Donadio S."/>
        </authorList>
    </citation>
    <scope>NUCLEOTIDE SEQUENCE</scope>
    <source>
        <strain evidence="3">ID150040</strain>
    </source>
</reference>
<dbReference type="RefSeq" id="WP_220208891.1">
    <property type="nucleotide sequence ID" value="NZ_BNJK01000002.1"/>
</dbReference>
<gene>
    <name evidence="3" type="ORF">KSF_081750</name>
</gene>
<comment type="caution">
    <text evidence="3">The sequence shown here is derived from an EMBL/GenBank/DDBJ whole genome shotgun (WGS) entry which is preliminary data.</text>
</comment>
<feature type="chain" id="PRO_5035208726" description="AB hydrolase-1 domain-containing protein" evidence="1">
    <location>
        <begin position="18"/>
        <end position="254"/>
    </location>
</feature>
<dbReference type="InterPro" id="IPR029058">
    <property type="entry name" value="AB_hydrolase_fold"/>
</dbReference>
<evidence type="ECO:0000313" key="3">
    <source>
        <dbReference type="EMBL" id="GHO98127.1"/>
    </source>
</evidence>
<dbReference type="PANTHER" id="PTHR12277">
    <property type="entry name" value="ALPHA/BETA HYDROLASE DOMAIN-CONTAINING PROTEIN"/>
    <property type="match status" value="1"/>
</dbReference>
<evidence type="ECO:0000313" key="4">
    <source>
        <dbReference type="Proteomes" id="UP000597444"/>
    </source>
</evidence>
<feature type="signal peptide" evidence="1">
    <location>
        <begin position="1"/>
        <end position="17"/>
    </location>
</feature>
<dbReference type="Gene3D" id="3.40.50.1820">
    <property type="entry name" value="alpha/beta hydrolase"/>
    <property type="match status" value="1"/>
</dbReference>
<dbReference type="InterPro" id="IPR000073">
    <property type="entry name" value="AB_hydrolase_1"/>
</dbReference>
<protein>
    <recommendedName>
        <fullName evidence="2">AB hydrolase-1 domain-containing protein</fullName>
    </recommendedName>
</protein>
<organism evidence="3 4">
    <name type="scientific">Reticulibacter mediterranei</name>
    <dbReference type="NCBI Taxonomy" id="2778369"/>
    <lineage>
        <taxon>Bacteria</taxon>
        <taxon>Bacillati</taxon>
        <taxon>Chloroflexota</taxon>
        <taxon>Ktedonobacteria</taxon>
        <taxon>Ktedonobacterales</taxon>
        <taxon>Reticulibacteraceae</taxon>
        <taxon>Reticulibacter</taxon>
    </lineage>
</organism>
<dbReference type="EMBL" id="BNJK01000002">
    <property type="protein sequence ID" value="GHO98127.1"/>
    <property type="molecule type" value="Genomic_DNA"/>
</dbReference>
<dbReference type="SUPFAM" id="SSF53474">
    <property type="entry name" value="alpha/beta-Hydrolases"/>
    <property type="match status" value="1"/>
</dbReference>
<dbReference type="PANTHER" id="PTHR12277:SF81">
    <property type="entry name" value="PROTEIN ABHD13"/>
    <property type="match status" value="1"/>
</dbReference>
<proteinExistence type="predicted"/>
<dbReference type="AlphaFoldDB" id="A0A8J3IWI8"/>
<dbReference type="PROSITE" id="PS51257">
    <property type="entry name" value="PROKAR_LIPOPROTEIN"/>
    <property type="match status" value="1"/>
</dbReference>
<accession>A0A8J3IWI8</accession>
<evidence type="ECO:0000256" key="1">
    <source>
        <dbReference type="SAM" id="SignalP"/>
    </source>
</evidence>
<dbReference type="Proteomes" id="UP000597444">
    <property type="component" value="Unassembled WGS sequence"/>
</dbReference>
<keyword evidence="1" id="KW-0732">Signal</keyword>
<dbReference type="Pfam" id="PF00561">
    <property type="entry name" value="Abhydrolase_1"/>
    <property type="match status" value="1"/>
</dbReference>
<sequence>MKIPRLLLLVFPLLILAACGSDVTTQSTKVAPPTPTIIPVPTTPNVPARSVSFTTEDHVKLAGELYGQGKTMVICSHMRGTSLAIWRDSGIPQRLAALGYQVLLYDFRGYGGSDGEEDTTVLDVDLNAAVNFAHRQGATKYVLMGASMGGTASLNVAVKGEASALISLSAPQALGVNVTDADLKTMQVPKLFIASEDDEPYVTDAQHMYNIASQPKEIALYPGTAHGTEIFGGDNGDAPAQRILHFLKQYAPAS</sequence>